<dbReference type="SMART" id="SM00315">
    <property type="entry name" value="RGS"/>
    <property type="match status" value="1"/>
</dbReference>
<dbReference type="PANTHER" id="PTHR45945:SF3">
    <property type="entry name" value="REGULATOR OF G-PROTEIN SIGNALING LOCO"/>
    <property type="match status" value="1"/>
</dbReference>
<feature type="compositionally biased region" description="Polar residues" evidence="2">
    <location>
        <begin position="514"/>
        <end position="523"/>
    </location>
</feature>
<dbReference type="InterPro" id="IPR044926">
    <property type="entry name" value="RGS_subdomain_2"/>
</dbReference>
<reference evidence="6 7" key="1">
    <citation type="submission" date="2015-12" db="EMBL/GenBank/DDBJ databases">
        <title>The genome of Folsomia candida.</title>
        <authorList>
            <person name="Faddeeva A."/>
            <person name="Derks M.F."/>
            <person name="Anvar Y."/>
            <person name="Smit S."/>
            <person name="Van Straalen N."/>
            <person name="Roelofs D."/>
        </authorList>
    </citation>
    <scope>NUCLEOTIDE SEQUENCE [LARGE SCALE GENOMIC DNA]</scope>
    <source>
        <strain evidence="6 7">VU population</strain>
        <tissue evidence="6">Whole body</tissue>
    </source>
</reference>
<dbReference type="Pfam" id="PF00615">
    <property type="entry name" value="RGS"/>
    <property type="match status" value="1"/>
</dbReference>
<dbReference type="CDD" id="cd06710">
    <property type="entry name" value="PDZ_RGS12-like"/>
    <property type="match status" value="1"/>
</dbReference>
<feature type="compositionally biased region" description="Basic and acidic residues" evidence="2">
    <location>
        <begin position="1206"/>
        <end position="1222"/>
    </location>
</feature>
<feature type="compositionally biased region" description="Low complexity" evidence="2">
    <location>
        <begin position="177"/>
        <end position="188"/>
    </location>
</feature>
<protein>
    <submittedName>
        <fullName evidence="6">Regulator of G-protein signaling loco</fullName>
    </submittedName>
</protein>
<feature type="compositionally biased region" description="Low complexity" evidence="2">
    <location>
        <begin position="495"/>
        <end position="506"/>
    </location>
</feature>
<dbReference type="PROSITE" id="PS50132">
    <property type="entry name" value="RGS"/>
    <property type="match status" value="1"/>
</dbReference>
<dbReference type="EMBL" id="LNIX01000001">
    <property type="protein sequence ID" value="OXA64441.1"/>
    <property type="molecule type" value="Genomic_DNA"/>
</dbReference>
<feature type="region of interest" description="Disordered" evidence="2">
    <location>
        <begin position="148"/>
        <end position="225"/>
    </location>
</feature>
<dbReference type="GO" id="GO:0005737">
    <property type="term" value="C:cytoplasm"/>
    <property type="evidence" value="ECO:0007669"/>
    <property type="project" value="TreeGrafter"/>
</dbReference>
<feature type="compositionally biased region" description="Polar residues" evidence="2">
    <location>
        <begin position="1196"/>
        <end position="1205"/>
    </location>
</feature>
<dbReference type="Pfam" id="PF02196">
    <property type="entry name" value="RBD"/>
    <property type="match status" value="1"/>
</dbReference>
<dbReference type="Gene3D" id="1.10.196.10">
    <property type="match status" value="1"/>
</dbReference>
<feature type="region of interest" description="Disordered" evidence="2">
    <location>
        <begin position="919"/>
        <end position="938"/>
    </location>
</feature>
<dbReference type="PRINTS" id="PR01301">
    <property type="entry name" value="RGSPROTEIN"/>
</dbReference>
<dbReference type="InterPro" id="IPR036305">
    <property type="entry name" value="RGS_sf"/>
</dbReference>
<dbReference type="InterPro" id="IPR016137">
    <property type="entry name" value="RGS"/>
</dbReference>
<evidence type="ECO:0000313" key="6">
    <source>
        <dbReference type="EMBL" id="OXA64441.1"/>
    </source>
</evidence>
<dbReference type="Gene3D" id="3.10.20.90">
    <property type="entry name" value="Phosphatidylinositol 3-kinase Catalytic Subunit, Chain A, domain 1"/>
    <property type="match status" value="2"/>
</dbReference>
<dbReference type="STRING" id="158441.A0A226F5I4"/>
<dbReference type="PANTHER" id="PTHR45945">
    <property type="entry name" value="REGULATOR OF G-PROTEIN SIGNALING LOCO"/>
    <property type="match status" value="1"/>
</dbReference>
<dbReference type="InterPro" id="IPR003116">
    <property type="entry name" value="RBD_dom"/>
</dbReference>
<feature type="compositionally biased region" description="Basic residues" evidence="2">
    <location>
        <begin position="701"/>
        <end position="710"/>
    </location>
</feature>
<dbReference type="InterPro" id="IPR036034">
    <property type="entry name" value="PDZ_sf"/>
</dbReference>
<dbReference type="InterPro" id="IPR024066">
    <property type="entry name" value="RGS_subdom1/3"/>
</dbReference>
<feature type="region of interest" description="Disordered" evidence="2">
    <location>
        <begin position="1"/>
        <end position="21"/>
    </location>
</feature>
<evidence type="ECO:0000259" key="3">
    <source>
        <dbReference type="PROSITE" id="PS50106"/>
    </source>
</evidence>
<dbReference type="CDD" id="cd01817">
    <property type="entry name" value="RBD1_RGS12_like"/>
    <property type="match status" value="1"/>
</dbReference>
<dbReference type="Gene3D" id="1.10.167.10">
    <property type="entry name" value="Regulator of G-protein Signalling 4, domain 2"/>
    <property type="match status" value="1"/>
</dbReference>
<feature type="compositionally biased region" description="Polar residues" evidence="2">
    <location>
        <begin position="573"/>
        <end position="586"/>
    </location>
</feature>
<feature type="compositionally biased region" description="Polar residues" evidence="2">
    <location>
        <begin position="155"/>
        <end position="167"/>
    </location>
</feature>
<feature type="domain" description="RGS" evidence="4">
    <location>
        <begin position="793"/>
        <end position="912"/>
    </location>
</feature>
<dbReference type="GO" id="GO:0005096">
    <property type="term" value="F:GTPase activator activity"/>
    <property type="evidence" value="ECO:0007669"/>
    <property type="project" value="UniProtKB-KW"/>
</dbReference>
<sequence length="1305" mass="143951">MEIMQQTAPSPNLGGGGVGLMMPRRRKKRVTTTTTSGGGATIGSGIGSGMTSASTLTSLNRNGIRLVELTRGKVGYGFTISGQKPCLLRCIVEGSPASGANLHPGNCLVGVNGRDVSHLAHDEVVALIGKCTGLLRLHVTDSYFSESSDEEGDLQITQPRPKYQNNRARVGGKSKRNTTITTTSNSNSADDHFDSLHQHKTAPHSATRSLSVPISTPTTTPSVATSLLGEESPIPALPLRTIRNTATKIGVESVRVFATTSSQDNKNLYPFPNTSRTSLSNSNNNCRTSRPSIKEQLSQFNHNTNMITTTSNTTTSSPNSYRCYQAVVGYVGSAEIPAIEERKRLQALTACIRRLRVERRMRSIVLLRIKPNGICLFGSHQNATTGPPLAFYSSGIISFCGAYNEDRRFFGLVTCTSSSATYSCHVFMVDPKLLSHSDHLRRARTFGFTCSSLPLPKYGQVLGLQECVEFPATADPVLSSILRLHGTRDQDEVRPSQQQQQQRSPSEASIRLENCTNSSNSDSGVGFRDEFNDRNNSSSTRIYDIVESEGIMFDQRSPPSRDLTSRSHHHNNKITSSPSSGKSLPVTFSSYRRSDCVDCDGASSTVSGSISLPGGRQTRNSFETDPLSLQEILMSNSNSELPRDRRISTRHHNSPSTSGVPRHIEVDVVVTPSPSHNQQSIHDEEEEESVFRQVLTSSPTKSKKLARKSGSRSLDNLCSPEVFSEGGKVCDSSGGRVESIIGNIGSTPALNKELSTPTTTKSSGDVAAFWEFKVPRPPKPKREMNRFESWAENIENLLADHCGRDVFTEFLQHEFSAENILFYNDCVRYKKVYPNLTECQRISLAANIFQRYVQNGATDPVNVDFQARSQAEKLLPQPTPDMFDLPLGQVYNLLKFDCYPRFLRSDTYRDYSTGALTLPDYGDTSDSSDQDSVKSHKLDGRRRSLLPWNIKNRSKNKAKSKDDSDRLNSDISFIQRTAINQNAESSDTDDSRRQSYKLCRVTLPDNSTTVLPCRPGESLSIVVQRLLEKREFHYAAFEVVNVATGKALDLNLEASEMTAKEIRVEPRSFIGIELPKGWKVGVRANPFRKVAEVLKPILSQHGLKLDNVFVYDIETGERIDIKMPMARLDGHNLLVKCKDPQLEEITNHVVHDGCLDPSGFDDDDLASTKTGSSQSSSVFRGFLRRSSKYKRKAKQNKQQQFLQSSDIHDPTSHIEPIIETKRGPGNTNSSVDSATRSYILTKNGSSHDENLQPHGNLNLQHSSASSSPLSLVVSSSELKLPDSSRIRKPIYVGQTNADNNNSDLV</sequence>
<dbReference type="Pfam" id="PF00595">
    <property type="entry name" value="PDZ"/>
    <property type="match status" value="1"/>
</dbReference>
<dbReference type="InterPro" id="IPR001478">
    <property type="entry name" value="PDZ"/>
</dbReference>
<evidence type="ECO:0000256" key="1">
    <source>
        <dbReference type="ARBA" id="ARBA00022468"/>
    </source>
</evidence>
<feature type="region of interest" description="Disordered" evidence="2">
    <location>
        <begin position="637"/>
        <end position="714"/>
    </location>
</feature>
<dbReference type="PROSITE" id="PS50898">
    <property type="entry name" value="RBD"/>
    <property type="match status" value="2"/>
</dbReference>
<dbReference type="PROSITE" id="PS50106">
    <property type="entry name" value="PDZ"/>
    <property type="match status" value="1"/>
</dbReference>
<dbReference type="SUPFAM" id="SSF50729">
    <property type="entry name" value="PH domain-like"/>
    <property type="match status" value="1"/>
</dbReference>
<evidence type="ECO:0000313" key="7">
    <source>
        <dbReference type="Proteomes" id="UP000198287"/>
    </source>
</evidence>
<dbReference type="InterPro" id="IPR029071">
    <property type="entry name" value="Ubiquitin-like_domsf"/>
</dbReference>
<keyword evidence="7" id="KW-1185">Reference proteome</keyword>
<dbReference type="GO" id="GO:0007165">
    <property type="term" value="P:signal transduction"/>
    <property type="evidence" value="ECO:0007669"/>
    <property type="project" value="InterPro"/>
</dbReference>
<evidence type="ECO:0000256" key="2">
    <source>
        <dbReference type="SAM" id="MobiDB-lite"/>
    </source>
</evidence>
<feature type="region of interest" description="Disordered" evidence="2">
    <location>
        <begin position="602"/>
        <end position="622"/>
    </location>
</feature>
<dbReference type="OrthoDB" id="196547at2759"/>
<feature type="domain" description="PDZ" evidence="3">
    <location>
        <begin position="66"/>
        <end position="143"/>
    </location>
</feature>
<feature type="compositionally biased region" description="Polar residues" evidence="2">
    <location>
        <begin position="1"/>
        <end position="10"/>
    </location>
</feature>
<keyword evidence="1" id="KW-0343">GTPase activation</keyword>
<feature type="region of interest" description="Disordered" evidence="2">
    <location>
        <begin position="1189"/>
        <end position="1263"/>
    </location>
</feature>
<dbReference type="InterPro" id="IPR011993">
    <property type="entry name" value="PH-like_dom_sf"/>
</dbReference>
<dbReference type="InterPro" id="IPR046995">
    <property type="entry name" value="RGS10/12/14-like"/>
</dbReference>
<feature type="region of interest" description="Disordered" evidence="2">
    <location>
        <begin position="267"/>
        <end position="289"/>
    </location>
</feature>
<dbReference type="Gene3D" id="2.30.29.30">
    <property type="entry name" value="Pleckstrin-homology domain (PH domain)/Phosphotyrosine-binding domain (PTB)"/>
    <property type="match status" value="1"/>
</dbReference>
<accession>A0A226F5I4</accession>
<feature type="compositionally biased region" description="Low complexity" evidence="2">
    <location>
        <begin position="273"/>
        <end position="289"/>
    </location>
</feature>
<dbReference type="OMA" id="HKSEWSK"/>
<name>A0A226F5I4_FOLCA</name>
<evidence type="ECO:0000259" key="5">
    <source>
        <dbReference type="PROSITE" id="PS50898"/>
    </source>
</evidence>
<comment type="caution">
    <text evidence="6">The sequence shown here is derived from an EMBL/GenBank/DDBJ whole genome shotgun (WGS) entry which is preliminary data.</text>
</comment>
<proteinExistence type="predicted"/>
<dbReference type="Proteomes" id="UP000198287">
    <property type="component" value="Unassembled WGS sequence"/>
</dbReference>
<dbReference type="Gene3D" id="2.30.42.10">
    <property type="match status" value="1"/>
</dbReference>
<feature type="domain" description="RBD" evidence="5">
    <location>
        <begin position="1068"/>
        <end position="1138"/>
    </location>
</feature>
<feature type="compositionally biased region" description="Low complexity" evidence="2">
    <location>
        <begin position="209"/>
        <end position="225"/>
    </location>
</feature>
<dbReference type="SUPFAM" id="SSF54236">
    <property type="entry name" value="Ubiquitin-like"/>
    <property type="match status" value="2"/>
</dbReference>
<evidence type="ECO:0000259" key="4">
    <source>
        <dbReference type="PROSITE" id="PS50132"/>
    </source>
</evidence>
<dbReference type="GO" id="GO:0005634">
    <property type="term" value="C:nucleus"/>
    <property type="evidence" value="ECO:0007669"/>
    <property type="project" value="TreeGrafter"/>
</dbReference>
<dbReference type="SMART" id="SM00228">
    <property type="entry name" value="PDZ"/>
    <property type="match status" value="1"/>
</dbReference>
<gene>
    <name evidence="6" type="ORF">Fcan01_03858</name>
</gene>
<dbReference type="GO" id="GO:0008277">
    <property type="term" value="P:regulation of G protein-coupled receptor signaling pathway"/>
    <property type="evidence" value="ECO:0007669"/>
    <property type="project" value="TreeGrafter"/>
</dbReference>
<dbReference type="SMART" id="SM00455">
    <property type="entry name" value="RBD"/>
    <property type="match status" value="2"/>
</dbReference>
<dbReference type="GO" id="GO:0005886">
    <property type="term" value="C:plasma membrane"/>
    <property type="evidence" value="ECO:0007669"/>
    <property type="project" value="TreeGrafter"/>
</dbReference>
<feature type="region of interest" description="Disordered" evidence="2">
    <location>
        <begin position="549"/>
        <end position="586"/>
    </location>
</feature>
<feature type="domain" description="RBD" evidence="5">
    <location>
        <begin position="997"/>
        <end position="1067"/>
    </location>
</feature>
<dbReference type="SUPFAM" id="SSF50156">
    <property type="entry name" value="PDZ domain-like"/>
    <property type="match status" value="1"/>
</dbReference>
<feature type="compositionally biased region" description="Polar residues" evidence="2">
    <location>
        <begin position="1225"/>
        <end position="1244"/>
    </location>
</feature>
<feature type="region of interest" description="Disordered" evidence="2">
    <location>
        <begin position="487"/>
        <end position="533"/>
    </location>
</feature>
<organism evidence="6 7">
    <name type="scientific">Folsomia candida</name>
    <name type="common">Springtail</name>
    <dbReference type="NCBI Taxonomy" id="158441"/>
    <lineage>
        <taxon>Eukaryota</taxon>
        <taxon>Metazoa</taxon>
        <taxon>Ecdysozoa</taxon>
        <taxon>Arthropoda</taxon>
        <taxon>Hexapoda</taxon>
        <taxon>Collembola</taxon>
        <taxon>Entomobryomorpha</taxon>
        <taxon>Isotomoidea</taxon>
        <taxon>Isotomidae</taxon>
        <taxon>Proisotominae</taxon>
        <taxon>Folsomia</taxon>
    </lineage>
</organism>
<dbReference type="SUPFAM" id="SSF48097">
    <property type="entry name" value="Regulator of G-protein signaling, RGS"/>
    <property type="match status" value="1"/>
</dbReference>